<gene>
    <name evidence="1" type="ORF">SLEP1_g18678</name>
</gene>
<comment type="caution">
    <text evidence="1">The sequence shown here is derived from an EMBL/GenBank/DDBJ whole genome shotgun (WGS) entry which is preliminary data.</text>
</comment>
<protein>
    <submittedName>
        <fullName evidence="1">Uncharacterized protein</fullName>
    </submittedName>
</protein>
<evidence type="ECO:0000313" key="1">
    <source>
        <dbReference type="EMBL" id="GKV06855.1"/>
    </source>
</evidence>
<reference evidence="1 2" key="1">
    <citation type="journal article" date="2021" name="Commun. Biol.">
        <title>The genome of Shorea leprosula (Dipterocarpaceae) highlights the ecological relevance of drought in aseasonal tropical rainforests.</title>
        <authorList>
            <person name="Ng K.K.S."/>
            <person name="Kobayashi M.J."/>
            <person name="Fawcett J.A."/>
            <person name="Hatakeyama M."/>
            <person name="Paape T."/>
            <person name="Ng C.H."/>
            <person name="Ang C.C."/>
            <person name="Tnah L.H."/>
            <person name="Lee C.T."/>
            <person name="Nishiyama T."/>
            <person name="Sese J."/>
            <person name="O'Brien M.J."/>
            <person name="Copetti D."/>
            <person name="Mohd Noor M.I."/>
            <person name="Ong R.C."/>
            <person name="Putra M."/>
            <person name="Sireger I.Z."/>
            <person name="Indrioko S."/>
            <person name="Kosugi Y."/>
            <person name="Izuno A."/>
            <person name="Isagi Y."/>
            <person name="Lee S.L."/>
            <person name="Shimizu K.K."/>
        </authorList>
    </citation>
    <scope>NUCLEOTIDE SEQUENCE [LARGE SCALE GENOMIC DNA]</scope>
    <source>
        <strain evidence="1">214</strain>
    </source>
</reference>
<keyword evidence="2" id="KW-1185">Reference proteome</keyword>
<accession>A0AAV5J7A3</accession>
<dbReference type="EMBL" id="BPVZ01000026">
    <property type="protein sequence ID" value="GKV06855.1"/>
    <property type="molecule type" value="Genomic_DNA"/>
</dbReference>
<dbReference type="Proteomes" id="UP001054252">
    <property type="component" value="Unassembled WGS sequence"/>
</dbReference>
<proteinExistence type="predicted"/>
<name>A0AAV5J7A3_9ROSI</name>
<sequence>MLKMMRLKQNLELIGHDYSIRVKKKREEDSIRSFLAIT</sequence>
<dbReference type="AlphaFoldDB" id="A0AAV5J7A3"/>
<evidence type="ECO:0000313" key="2">
    <source>
        <dbReference type="Proteomes" id="UP001054252"/>
    </source>
</evidence>
<organism evidence="1 2">
    <name type="scientific">Rubroshorea leprosula</name>
    <dbReference type="NCBI Taxonomy" id="152421"/>
    <lineage>
        <taxon>Eukaryota</taxon>
        <taxon>Viridiplantae</taxon>
        <taxon>Streptophyta</taxon>
        <taxon>Embryophyta</taxon>
        <taxon>Tracheophyta</taxon>
        <taxon>Spermatophyta</taxon>
        <taxon>Magnoliopsida</taxon>
        <taxon>eudicotyledons</taxon>
        <taxon>Gunneridae</taxon>
        <taxon>Pentapetalae</taxon>
        <taxon>rosids</taxon>
        <taxon>malvids</taxon>
        <taxon>Malvales</taxon>
        <taxon>Dipterocarpaceae</taxon>
        <taxon>Rubroshorea</taxon>
    </lineage>
</organism>